<comment type="caution">
    <text evidence="1">The sequence shown here is derived from an EMBL/GenBank/DDBJ whole genome shotgun (WGS) entry which is preliminary data.</text>
</comment>
<evidence type="ECO:0000313" key="1">
    <source>
        <dbReference type="EMBL" id="KIA94106.1"/>
    </source>
</evidence>
<sequence>MWSDRYNYYQIKSDIAYSKNIHPVAAINLFLQTGYFVKTKNNELKNASHFPWINVALVNSKNGNFNDKETDFLTINLIAIVCAKGQEIDQGIYLSPLMQIARALNWKLYLEEDDEGNTEIEF</sequence>
<keyword evidence="2" id="KW-1185">Reference proteome</keyword>
<protein>
    <submittedName>
        <fullName evidence="1">Uncharacterized protein</fullName>
    </submittedName>
</protein>
<evidence type="ECO:0000313" key="2">
    <source>
        <dbReference type="Proteomes" id="UP000031246"/>
    </source>
</evidence>
<accession>A0A0C1D9R3</accession>
<gene>
    <name evidence="1" type="ORF">OC25_10965</name>
</gene>
<reference evidence="1 2" key="1">
    <citation type="submission" date="2014-10" db="EMBL/GenBank/DDBJ databases">
        <title>Pedobacter Kyungheensis.</title>
        <authorList>
            <person name="Anderson B.M."/>
            <person name="Newman J.D."/>
        </authorList>
    </citation>
    <scope>NUCLEOTIDE SEQUENCE [LARGE SCALE GENOMIC DNA]</scope>
    <source>
        <strain evidence="1 2">KACC 16221</strain>
    </source>
</reference>
<organism evidence="1 2">
    <name type="scientific">Pedobacter kyungheensis</name>
    <dbReference type="NCBI Taxonomy" id="1069985"/>
    <lineage>
        <taxon>Bacteria</taxon>
        <taxon>Pseudomonadati</taxon>
        <taxon>Bacteroidota</taxon>
        <taxon>Sphingobacteriia</taxon>
        <taxon>Sphingobacteriales</taxon>
        <taxon>Sphingobacteriaceae</taxon>
        <taxon>Pedobacter</taxon>
    </lineage>
</organism>
<dbReference type="Proteomes" id="UP000031246">
    <property type="component" value="Unassembled WGS sequence"/>
</dbReference>
<dbReference type="EMBL" id="JSYN01000011">
    <property type="protein sequence ID" value="KIA94106.1"/>
    <property type="molecule type" value="Genomic_DNA"/>
</dbReference>
<dbReference type="AlphaFoldDB" id="A0A0C1D9R3"/>
<proteinExistence type="predicted"/>
<name>A0A0C1D9R3_9SPHI</name>